<accession>A0A2T4DP16</accession>
<name>A0A2T4DP16_9BACT</name>
<protein>
    <recommendedName>
        <fullName evidence="3">DUF4365 domain-containing protein</fullName>
    </recommendedName>
</protein>
<gene>
    <name evidence="1" type="ORF">C9994_11120</name>
</gene>
<evidence type="ECO:0008006" key="3">
    <source>
        <dbReference type="Google" id="ProtNLM"/>
    </source>
</evidence>
<evidence type="ECO:0000313" key="2">
    <source>
        <dbReference type="Proteomes" id="UP000240608"/>
    </source>
</evidence>
<reference evidence="1 2" key="1">
    <citation type="submission" date="2018-03" db="EMBL/GenBank/DDBJ databases">
        <title>Cross-interface Injection: A General Nanoliter Liquid Handling Method Applied to Single Cells Genome Amplification Automated Nanoliter Liquid Handling Applied to Single Cell Multiple Displacement Amplification.</title>
        <authorList>
            <person name="Yun J."/>
            <person name="Xu P."/>
            <person name="Xu J."/>
            <person name="Dai X."/>
            <person name="Wang Y."/>
            <person name="Zheng X."/>
            <person name="Cao C."/>
            <person name="Yi Q."/>
            <person name="Zhu Y."/>
            <person name="Wang L."/>
            <person name="Dong Z."/>
            <person name="Huang Y."/>
            <person name="Huang L."/>
            <person name="Du W."/>
        </authorList>
    </citation>
    <scope>NUCLEOTIDE SEQUENCE [LARGE SCALE GENOMIC DNA]</scope>
    <source>
        <strain evidence="1 2">Z-D1-2</strain>
    </source>
</reference>
<proteinExistence type="predicted"/>
<sequence length="277" mass="31716">MPGATAKNIRKADLAEDLGNLLLRNFCAIAPISKADDFGIDTIATLLETDSSSHLRELADKTFGIQFKAKSVKEIKFLKDYEYDWLLNLNYPYFVGSVDITKSIMEIYSLHLVSSMPSLNENCTGLIICFDDESKSENGVLKLNLGDPILTLSTIDIQDKKLLEKKRLILKQWILGEYENIKVRNIGLTKTFKWETNQMPQFDAVNKIFTNSENKNIYGQSFDFIDATLAELKLFNESEELDKSIDIINKLLLKKRIELFLTNNLDFSDYRKKIKST</sequence>
<organism evidence="1 2">
    <name type="scientific">Marivirga lumbricoides</name>
    <dbReference type="NCBI Taxonomy" id="1046115"/>
    <lineage>
        <taxon>Bacteria</taxon>
        <taxon>Pseudomonadati</taxon>
        <taxon>Bacteroidota</taxon>
        <taxon>Cytophagia</taxon>
        <taxon>Cytophagales</taxon>
        <taxon>Marivirgaceae</taxon>
        <taxon>Marivirga</taxon>
    </lineage>
</organism>
<evidence type="ECO:0000313" key="1">
    <source>
        <dbReference type="EMBL" id="PTB95560.1"/>
    </source>
</evidence>
<comment type="caution">
    <text evidence="1">The sequence shown here is derived from an EMBL/GenBank/DDBJ whole genome shotgun (WGS) entry which is preliminary data.</text>
</comment>
<dbReference type="EMBL" id="PYVU01000105">
    <property type="protein sequence ID" value="PTB95560.1"/>
    <property type="molecule type" value="Genomic_DNA"/>
</dbReference>
<dbReference type="AlphaFoldDB" id="A0A2T4DP16"/>
<dbReference type="Proteomes" id="UP000240608">
    <property type="component" value="Unassembled WGS sequence"/>
</dbReference>